<reference evidence="1 2" key="1">
    <citation type="submission" date="2020-03" db="EMBL/GenBank/DDBJ databases">
        <authorList>
            <person name="Wang L."/>
            <person name="He N."/>
            <person name="Li Y."/>
            <person name="Fang Y."/>
            <person name="Zhang F."/>
        </authorList>
    </citation>
    <scope>NUCLEOTIDE SEQUENCE [LARGE SCALE GENOMIC DNA]</scope>
    <source>
        <strain evidence="2">hsmgli-8</strain>
    </source>
</reference>
<gene>
    <name evidence="1" type="ORF">HBH25_02930</name>
</gene>
<proteinExistence type="predicted"/>
<dbReference type="RefSeq" id="WP_168081296.1">
    <property type="nucleotide sequence ID" value="NZ_JAAVJI010000001.1"/>
</dbReference>
<dbReference type="EMBL" id="JAAVJI010000001">
    <property type="protein sequence ID" value="NJO99817.1"/>
    <property type="molecule type" value="Genomic_DNA"/>
</dbReference>
<evidence type="ECO:0000313" key="2">
    <source>
        <dbReference type="Proteomes" id="UP000746535"/>
    </source>
</evidence>
<evidence type="ECO:0000313" key="1">
    <source>
        <dbReference type="EMBL" id="NJO99817.1"/>
    </source>
</evidence>
<protein>
    <submittedName>
        <fullName evidence="1">Uncharacterized protein</fullName>
    </submittedName>
</protein>
<sequence>MLDVQNSADPGRFINQLPDHIKTLQQLAEKEHYVVPRAVEELAKAQGFSTPLLPCTTGGTAALRMLTITELQSQLDHLNEQVAALSGIHKPRAELGIRDVAGAAVNGYKYMLLLAVANNIYSAGRLMLQHSAGARN</sequence>
<name>A0ABX0Y910_9PSED</name>
<comment type="caution">
    <text evidence="1">The sequence shown here is derived from an EMBL/GenBank/DDBJ whole genome shotgun (WGS) entry which is preliminary data.</text>
</comment>
<dbReference type="Proteomes" id="UP000746535">
    <property type="component" value="Unassembled WGS sequence"/>
</dbReference>
<organism evidence="1 2">
    <name type="scientific">Pseudomonas quercus</name>
    <dbReference type="NCBI Taxonomy" id="2722792"/>
    <lineage>
        <taxon>Bacteria</taxon>
        <taxon>Pseudomonadati</taxon>
        <taxon>Pseudomonadota</taxon>
        <taxon>Gammaproteobacteria</taxon>
        <taxon>Pseudomonadales</taxon>
        <taxon>Pseudomonadaceae</taxon>
        <taxon>Pseudomonas</taxon>
    </lineage>
</organism>
<accession>A0ABX0Y910</accession>
<keyword evidence="2" id="KW-1185">Reference proteome</keyword>